<proteinExistence type="predicted"/>
<evidence type="ECO:0000313" key="3">
    <source>
        <dbReference type="Proteomes" id="UP001209737"/>
    </source>
</evidence>
<evidence type="ECO:0000313" key="2">
    <source>
        <dbReference type="EMBL" id="MCW7462500.1"/>
    </source>
</evidence>
<protein>
    <submittedName>
        <fullName evidence="2">DUF1566 domain-containing protein</fullName>
    </submittedName>
</protein>
<dbReference type="PANTHER" id="PTHR35812">
    <property type="entry name" value="LIPOPROTEIN"/>
    <property type="match status" value="1"/>
</dbReference>
<comment type="caution">
    <text evidence="2">The sequence shown here is derived from an EMBL/GenBank/DDBJ whole genome shotgun (WGS) entry which is preliminary data.</text>
</comment>
<dbReference type="Pfam" id="PF07603">
    <property type="entry name" value="Lcl_C"/>
    <property type="match status" value="1"/>
</dbReference>
<evidence type="ECO:0000259" key="1">
    <source>
        <dbReference type="Pfam" id="PF07603"/>
    </source>
</evidence>
<feature type="domain" description="Lcl C-terminal" evidence="1">
    <location>
        <begin position="142"/>
        <end position="319"/>
    </location>
</feature>
<gene>
    <name evidence="2" type="ORF">ND812_10405</name>
</gene>
<keyword evidence="3" id="KW-1185">Reference proteome</keyword>
<reference evidence="2 3" key="1">
    <citation type="submission" date="2022-06" db="EMBL/GenBank/DDBJ databases">
        <title>Leptospira isolates from biofilms formed at urban environments.</title>
        <authorList>
            <person name="Ribeiro P.S."/>
            <person name="Sousa T."/>
            <person name="Carvalho N."/>
            <person name="Aburjaile F."/>
            <person name="Neves F."/>
            <person name="Oliveira D."/>
            <person name="Blanco L."/>
            <person name="Lima J."/>
            <person name="Costa F."/>
            <person name="Brenig B."/>
            <person name="Soares S."/>
            <person name="Ramos R."/>
            <person name="Goes-Neto A."/>
            <person name="Matiuzzi M."/>
            <person name="Azevedo V."/>
            <person name="Ristow P."/>
        </authorList>
    </citation>
    <scope>NUCLEOTIDE SEQUENCE [LARGE SCALE GENOMIC DNA]</scope>
    <source>
        <strain evidence="2 3">VSF25</strain>
    </source>
</reference>
<organism evidence="2 3">
    <name type="scientific">Leptospira limi</name>
    <dbReference type="NCBI Taxonomy" id="2950023"/>
    <lineage>
        <taxon>Bacteria</taxon>
        <taxon>Pseudomonadati</taxon>
        <taxon>Spirochaetota</taxon>
        <taxon>Spirochaetia</taxon>
        <taxon>Leptospirales</taxon>
        <taxon>Leptospiraceae</taxon>
        <taxon>Leptospira</taxon>
    </lineage>
</organism>
<dbReference type="EMBL" id="JAMQPV010000001">
    <property type="protein sequence ID" value="MCW7462500.1"/>
    <property type="molecule type" value="Genomic_DNA"/>
</dbReference>
<sequence length="321" mass="35502">MNCQNYLFYNILFACFYFLSCNLDWKHNAGDPFTKEYWRTRFLEEWFVAYPRIFVIQGRVSGLYQNSLKLVSSSDGTSVSISANGSFSMTVFASPKYFDIQISSQPDNLHCIVWDRGVWDGTNQTNMLITCPFAKTVVLGKTLLWDRCTFGSSWNPEGNGTGIGNGDCSIGTATALNYCTTGEGYNATTNPNACNGGNNSFLVDKGPIFSACLNSRNSKRYGQSNWRLPLYTEMFSIIRCSATNTGVITGEDGCLTVGDATKYPGATADPILFPGTIADNYWSSQTFPAGGDIQAYMINFNPGNESYLNKDQFAYVRCVSE</sequence>
<dbReference type="PANTHER" id="PTHR35812:SF1">
    <property type="entry name" value="LIPOPROTEIN"/>
    <property type="match status" value="1"/>
</dbReference>
<accession>A0ABT3LYE0</accession>
<name>A0ABT3LYE0_9LEPT</name>
<dbReference type="Proteomes" id="UP001209737">
    <property type="component" value="Unassembled WGS sequence"/>
</dbReference>
<dbReference type="RefSeq" id="WP_265375397.1">
    <property type="nucleotide sequence ID" value="NZ_JAMQPV010000001.1"/>
</dbReference>
<dbReference type="InterPro" id="IPR011460">
    <property type="entry name" value="Lcl_C"/>
</dbReference>